<organism evidence="1">
    <name type="scientific">marine sediment metagenome</name>
    <dbReference type="NCBI Taxonomy" id="412755"/>
    <lineage>
        <taxon>unclassified sequences</taxon>
        <taxon>metagenomes</taxon>
        <taxon>ecological metagenomes</taxon>
    </lineage>
</organism>
<gene>
    <name evidence="1" type="ORF">LCGC14_2732590</name>
</gene>
<dbReference type="EMBL" id="LAZR01049507">
    <property type="protein sequence ID" value="KKK89488.1"/>
    <property type="molecule type" value="Genomic_DNA"/>
</dbReference>
<sequence length="411" mass="45946">MKQIEVGRKGKFYTLNGVVTKPDKFYGIDAFKWVNNIWAWVKGGAQGEGGGVHLTRAKAYIEDEVLGNGCLRMRAPVELMLWGPPYFDLDPANPAPYGKPNVANTLALVNLHSGVGSAFSLTSGMKKVIRMFVNLAREYEIVIEVPWIWTIKSEARGGEADRLGFDYDDPKDRDPRNRFENKEKGLSGVSIWNEHFLASHGIGAYLHELRTEGDGEGISRVDPGPLNLIHDVMNEFTAHVPTIWTPGPEGQQGQVVRRMRKRDCPLEEVILLSQSGPADRYDPPLQSQHGNKGYSGPCLHPPRGGAWDKTGDVMRATWPFELIDVNESQLGMTQAQRDFWVPMIPKWASLGSTDMAMWRRMHENFVEKEIYTTFHTLRGMDGYHPVTEETVVEENIRAITGGGGPTPIPPP</sequence>
<protein>
    <submittedName>
        <fullName evidence="1">Uncharacterized protein</fullName>
    </submittedName>
</protein>
<evidence type="ECO:0000313" key="1">
    <source>
        <dbReference type="EMBL" id="KKK89488.1"/>
    </source>
</evidence>
<feature type="non-terminal residue" evidence="1">
    <location>
        <position position="411"/>
    </location>
</feature>
<accession>A0A0F8Z6W5</accession>
<proteinExistence type="predicted"/>
<reference evidence="1" key="1">
    <citation type="journal article" date="2015" name="Nature">
        <title>Complex archaea that bridge the gap between prokaryotes and eukaryotes.</title>
        <authorList>
            <person name="Spang A."/>
            <person name="Saw J.H."/>
            <person name="Jorgensen S.L."/>
            <person name="Zaremba-Niedzwiedzka K."/>
            <person name="Martijn J."/>
            <person name="Lind A.E."/>
            <person name="van Eijk R."/>
            <person name="Schleper C."/>
            <person name="Guy L."/>
            <person name="Ettema T.J."/>
        </authorList>
    </citation>
    <scope>NUCLEOTIDE SEQUENCE</scope>
</reference>
<comment type="caution">
    <text evidence="1">The sequence shown here is derived from an EMBL/GenBank/DDBJ whole genome shotgun (WGS) entry which is preliminary data.</text>
</comment>
<dbReference type="AlphaFoldDB" id="A0A0F8Z6W5"/>
<name>A0A0F8Z6W5_9ZZZZ</name>